<protein>
    <recommendedName>
        <fullName evidence="9">Membrane fusion protein (MFP) family protein</fullName>
    </recommendedName>
</protein>
<evidence type="ECO:0000256" key="8">
    <source>
        <dbReference type="ARBA" id="ARBA00023136"/>
    </source>
</evidence>
<name>A0A9X9WSP4_9PROT</name>
<organism evidence="13 14">
    <name type="scientific">Neoroseomonas soli</name>
    <dbReference type="NCBI Taxonomy" id="1081025"/>
    <lineage>
        <taxon>Bacteria</taxon>
        <taxon>Pseudomonadati</taxon>
        <taxon>Pseudomonadota</taxon>
        <taxon>Alphaproteobacteria</taxon>
        <taxon>Acetobacterales</taxon>
        <taxon>Acetobacteraceae</taxon>
        <taxon>Neoroseomonas</taxon>
    </lineage>
</organism>
<keyword evidence="8 9" id="KW-0472">Membrane</keyword>
<comment type="subcellular location">
    <subcellularLocation>
        <location evidence="1 9">Cell inner membrane</location>
        <topology evidence="1 9">Single-pass membrane protein</topology>
    </subcellularLocation>
</comment>
<dbReference type="EMBL" id="JAAEDM010000005">
    <property type="protein sequence ID" value="MBR0670173.1"/>
    <property type="molecule type" value="Genomic_DNA"/>
</dbReference>
<evidence type="ECO:0000259" key="12">
    <source>
        <dbReference type="Pfam" id="PF26002"/>
    </source>
</evidence>
<dbReference type="Proteomes" id="UP001138751">
    <property type="component" value="Unassembled WGS sequence"/>
</dbReference>
<evidence type="ECO:0000256" key="6">
    <source>
        <dbReference type="ARBA" id="ARBA00022692"/>
    </source>
</evidence>
<evidence type="ECO:0000256" key="7">
    <source>
        <dbReference type="ARBA" id="ARBA00022989"/>
    </source>
</evidence>
<evidence type="ECO:0000256" key="4">
    <source>
        <dbReference type="ARBA" id="ARBA00022475"/>
    </source>
</evidence>
<dbReference type="Gene3D" id="2.40.50.100">
    <property type="match status" value="1"/>
</dbReference>
<evidence type="ECO:0000313" key="13">
    <source>
        <dbReference type="EMBL" id="MBR0670173.1"/>
    </source>
</evidence>
<feature type="coiled-coil region" evidence="10">
    <location>
        <begin position="247"/>
        <end position="312"/>
    </location>
</feature>
<sequence>MTAPAIRSVEGKSGPQPQERRPPEVVPLRPRAPGPLAAFRPPAIALEERPPRILARLVLYTAAALMAAALAWASLSYVDRVIVAPGRLVATTPNLVVQPLETSVIRTLEVAPGDVVRAGATLATLDPTFAAADLAQLRARVAARAAHVARLEAELSGAAYAAGPLADEEVRLQAASFAQRRAFREARFSEFDARIASTEASIATSLRDQQVLAARLDVVRELEAMRAQLLSSQVGSRVALLETRNVRLELEGRLEHQRANLDELAQDVLRNRAERRSFAEEQRQQMLDDLVRVRAERDAAHEELAKAELRRNMVVLTAPADAVVLEIAARSVGSVVREAETLFTLVPLDAVLEAELAIEPSDVGRLAVSQRVRIKFDAFPYQEHGTVDGELRTISEGAFPRGRENSGETAYRGRATLGAIALRGVPDGTRLMPGMTVVGEVQVGRRNLLAYFAYPLLRGLDESLREP</sequence>
<dbReference type="GO" id="GO:0005886">
    <property type="term" value="C:plasma membrane"/>
    <property type="evidence" value="ECO:0007669"/>
    <property type="project" value="UniProtKB-SubCell"/>
</dbReference>
<dbReference type="AlphaFoldDB" id="A0A9X9WSP4"/>
<evidence type="ECO:0000256" key="1">
    <source>
        <dbReference type="ARBA" id="ARBA00004377"/>
    </source>
</evidence>
<comment type="similarity">
    <text evidence="2 9">Belongs to the membrane fusion protein (MFP) (TC 8.A.1) family.</text>
</comment>
<dbReference type="Pfam" id="PF26002">
    <property type="entry name" value="Beta-barrel_AprE"/>
    <property type="match status" value="1"/>
</dbReference>
<keyword evidence="3 9" id="KW-0813">Transport</keyword>
<dbReference type="GO" id="GO:0015031">
    <property type="term" value="P:protein transport"/>
    <property type="evidence" value="ECO:0007669"/>
    <property type="project" value="InterPro"/>
</dbReference>
<evidence type="ECO:0000313" key="14">
    <source>
        <dbReference type="Proteomes" id="UP001138751"/>
    </source>
</evidence>
<dbReference type="InterPro" id="IPR010129">
    <property type="entry name" value="T1SS_HlyD"/>
</dbReference>
<keyword evidence="10" id="KW-0175">Coiled coil</keyword>
<feature type="transmembrane region" description="Helical" evidence="9">
    <location>
        <begin position="57"/>
        <end position="78"/>
    </location>
</feature>
<keyword evidence="7 9" id="KW-1133">Transmembrane helix</keyword>
<reference evidence="13" key="2">
    <citation type="journal article" date="2021" name="Syst. Appl. Microbiol.">
        <title>Roseomonas hellenica sp. nov., isolated from roots of wild-growing Alkanna tinctoria.</title>
        <authorList>
            <person name="Rat A."/>
            <person name="Naranjo H.D."/>
            <person name="Lebbe L."/>
            <person name="Cnockaert M."/>
            <person name="Krigas N."/>
            <person name="Grigoriadou K."/>
            <person name="Maloupa E."/>
            <person name="Willems A."/>
        </authorList>
    </citation>
    <scope>NUCLEOTIDE SEQUENCE</scope>
    <source>
        <strain evidence="13">LMG 31231</strain>
    </source>
</reference>
<dbReference type="NCBIfam" id="TIGR01843">
    <property type="entry name" value="type_I_hlyD"/>
    <property type="match status" value="1"/>
</dbReference>
<keyword evidence="6 9" id="KW-0812">Transmembrane</keyword>
<dbReference type="PRINTS" id="PR01490">
    <property type="entry name" value="RTXTOXIND"/>
</dbReference>
<evidence type="ECO:0000256" key="10">
    <source>
        <dbReference type="SAM" id="Coils"/>
    </source>
</evidence>
<dbReference type="PANTHER" id="PTHR30386">
    <property type="entry name" value="MEMBRANE FUSION SUBUNIT OF EMRAB-TOLC MULTIDRUG EFFLUX PUMP"/>
    <property type="match status" value="1"/>
</dbReference>
<accession>A0A9X9WSP4</accession>
<reference evidence="13" key="1">
    <citation type="submission" date="2020-01" db="EMBL/GenBank/DDBJ databases">
        <authorList>
            <person name="Rat A."/>
        </authorList>
    </citation>
    <scope>NUCLEOTIDE SEQUENCE</scope>
    <source>
        <strain evidence="13">LMG 31231</strain>
    </source>
</reference>
<dbReference type="RefSeq" id="WP_211860546.1">
    <property type="nucleotide sequence ID" value="NZ_JAAEDM010000005.1"/>
</dbReference>
<keyword evidence="14" id="KW-1185">Reference proteome</keyword>
<feature type="domain" description="AprE-like beta-barrel" evidence="12">
    <location>
        <begin position="353"/>
        <end position="442"/>
    </location>
</feature>
<dbReference type="InterPro" id="IPR050739">
    <property type="entry name" value="MFP"/>
</dbReference>
<evidence type="ECO:0000256" key="5">
    <source>
        <dbReference type="ARBA" id="ARBA00022519"/>
    </source>
</evidence>
<evidence type="ECO:0000256" key="9">
    <source>
        <dbReference type="RuleBase" id="RU365093"/>
    </source>
</evidence>
<dbReference type="PANTHER" id="PTHR30386:SF27">
    <property type="entry name" value="MEMBRANE FUSION PROTEIN (MFP) FAMILY PROTEIN"/>
    <property type="match status" value="1"/>
</dbReference>
<feature type="region of interest" description="Disordered" evidence="11">
    <location>
        <begin position="1"/>
        <end position="33"/>
    </location>
</feature>
<evidence type="ECO:0000256" key="2">
    <source>
        <dbReference type="ARBA" id="ARBA00009477"/>
    </source>
</evidence>
<keyword evidence="4 9" id="KW-1003">Cell membrane</keyword>
<comment type="caution">
    <text evidence="13">The sequence shown here is derived from an EMBL/GenBank/DDBJ whole genome shotgun (WGS) entry which is preliminary data.</text>
</comment>
<keyword evidence="5 9" id="KW-0997">Cell inner membrane</keyword>
<proteinExistence type="inferred from homology"/>
<evidence type="ECO:0000256" key="11">
    <source>
        <dbReference type="SAM" id="MobiDB-lite"/>
    </source>
</evidence>
<gene>
    <name evidence="13" type="ORF">GXW76_03215</name>
</gene>
<dbReference type="InterPro" id="IPR058982">
    <property type="entry name" value="Beta-barrel_AprE"/>
</dbReference>
<dbReference type="Gene3D" id="2.40.30.170">
    <property type="match status" value="1"/>
</dbReference>
<evidence type="ECO:0000256" key="3">
    <source>
        <dbReference type="ARBA" id="ARBA00022448"/>
    </source>
</evidence>